<evidence type="ECO:0000256" key="15">
    <source>
        <dbReference type="ARBA" id="ARBA00023211"/>
    </source>
</evidence>
<dbReference type="InterPro" id="IPR049132">
    <property type="entry name" value="FAN1-like_euk"/>
</dbReference>
<dbReference type="InterPro" id="IPR049126">
    <property type="entry name" value="FAN1-like_TPR"/>
</dbReference>
<evidence type="ECO:0000256" key="2">
    <source>
        <dbReference type="ARBA" id="ARBA00004123"/>
    </source>
</evidence>
<protein>
    <recommendedName>
        <fullName evidence="17">Fanconi-associated nuclease</fullName>
        <ecNumber evidence="17">3.1.4.1</ecNumber>
    </recommendedName>
</protein>
<evidence type="ECO:0000256" key="9">
    <source>
        <dbReference type="ARBA" id="ARBA00022801"/>
    </source>
</evidence>
<comment type="function">
    <text evidence="17">Nuclease required for the repair of DNA interstrand cross-links (ICL). Acts as a 5'-3' exonuclease that anchors at a cut end of DNA and cleaves DNA successively at every third nucleotide, allowing to excise an ICL from one strand through flanking incisions.</text>
</comment>
<evidence type="ECO:0000256" key="10">
    <source>
        <dbReference type="ARBA" id="ARBA00022833"/>
    </source>
</evidence>
<dbReference type="PANTHER" id="PTHR15749">
    <property type="entry name" value="FANCONI-ASSOCIATED NUCLEASE 1"/>
    <property type="match status" value="1"/>
</dbReference>
<keyword evidence="14 17" id="KW-0234">DNA repair</keyword>
<keyword evidence="16 17" id="KW-0539">Nucleus</keyword>
<reference evidence="19" key="1">
    <citation type="submission" date="2020-04" db="EMBL/GenBank/DDBJ databases">
        <authorList>
            <person name="Neveu A P."/>
        </authorList>
    </citation>
    <scope>NUCLEOTIDE SEQUENCE</scope>
    <source>
        <tissue evidence="19">Whole embryo</tissue>
    </source>
</reference>
<keyword evidence="5 17" id="KW-0479">Metal-binding</keyword>
<dbReference type="GO" id="GO:0036297">
    <property type="term" value="P:interstrand cross-link repair"/>
    <property type="evidence" value="ECO:0007669"/>
    <property type="project" value="InterPro"/>
</dbReference>
<comment type="similarity">
    <text evidence="3 17">Belongs to the FAN1 family.</text>
</comment>
<dbReference type="Pfam" id="PF21170">
    <property type="entry name" value="FAN1_TPR"/>
    <property type="match status" value="1"/>
</dbReference>
<name>A0A6F9DDC4_9ASCI</name>
<keyword evidence="12 17" id="KW-0460">Magnesium</keyword>
<evidence type="ECO:0000256" key="7">
    <source>
        <dbReference type="ARBA" id="ARBA00022763"/>
    </source>
</evidence>
<dbReference type="GO" id="GO:0005634">
    <property type="term" value="C:nucleus"/>
    <property type="evidence" value="ECO:0007669"/>
    <property type="project" value="UniProtKB-SubCell"/>
</dbReference>
<feature type="domain" description="VRR-NUC" evidence="18">
    <location>
        <begin position="635"/>
        <end position="750"/>
    </location>
</feature>
<dbReference type="CDD" id="cd22326">
    <property type="entry name" value="FAN1-like"/>
    <property type="match status" value="1"/>
</dbReference>
<evidence type="ECO:0000256" key="8">
    <source>
        <dbReference type="ARBA" id="ARBA00022771"/>
    </source>
</evidence>
<keyword evidence="7 17" id="KW-0227">DNA damage</keyword>
<comment type="subcellular location">
    <subcellularLocation>
        <location evidence="2 17">Nucleus</location>
    </subcellularLocation>
</comment>
<keyword evidence="11" id="KW-0269">Exonuclease</keyword>
<dbReference type="GO" id="GO:0004528">
    <property type="term" value="F:phosphodiesterase I activity"/>
    <property type="evidence" value="ECO:0007669"/>
    <property type="project" value="UniProtKB-EC"/>
</dbReference>
<proteinExistence type="evidence at transcript level"/>
<dbReference type="InterPro" id="IPR049125">
    <property type="entry name" value="FAN1-like_WH"/>
</dbReference>
<accession>A0A6F9DDC4</accession>
<dbReference type="Gene3D" id="3.40.1350.10">
    <property type="match status" value="1"/>
</dbReference>
<dbReference type="SMART" id="SM00990">
    <property type="entry name" value="VRR_NUC"/>
    <property type="match status" value="1"/>
</dbReference>
<evidence type="ECO:0000256" key="1">
    <source>
        <dbReference type="ARBA" id="ARBA00000983"/>
    </source>
</evidence>
<dbReference type="Pfam" id="PF08774">
    <property type="entry name" value="VRR_NUC"/>
    <property type="match status" value="1"/>
</dbReference>
<comment type="cofactor">
    <cofactor evidence="17">
        <name>Mg(2+)</name>
        <dbReference type="ChEBI" id="CHEBI:18420"/>
    </cofactor>
    <cofactor evidence="17">
        <name>Mn(2+)</name>
        <dbReference type="ChEBI" id="CHEBI:29035"/>
    </cofactor>
</comment>
<dbReference type="GO" id="GO:0008409">
    <property type="term" value="F:5'-3' exonuclease activity"/>
    <property type="evidence" value="ECO:0007669"/>
    <property type="project" value="TreeGrafter"/>
</dbReference>
<evidence type="ECO:0000256" key="11">
    <source>
        <dbReference type="ARBA" id="ARBA00022839"/>
    </source>
</evidence>
<dbReference type="GO" id="GO:0008270">
    <property type="term" value="F:zinc ion binding"/>
    <property type="evidence" value="ECO:0007669"/>
    <property type="project" value="UniProtKB-KW"/>
</dbReference>
<keyword evidence="15 17" id="KW-0464">Manganese</keyword>
<keyword evidence="10" id="KW-0862">Zinc</keyword>
<dbReference type="GO" id="GO:0070336">
    <property type="term" value="F:flap-structured DNA binding"/>
    <property type="evidence" value="ECO:0007669"/>
    <property type="project" value="TreeGrafter"/>
</dbReference>
<dbReference type="PANTHER" id="PTHR15749:SF4">
    <property type="entry name" value="FANCONI-ASSOCIATED NUCLEASE 1"/>
    <property type="match status" value="1"/>
</dbReference>
<sequence length="758" mass="86969">MKRSILTYFKNTKSTDNKPGYSANTKKRKTTFVTSEVIEISSDEELQTTANVTDKSLEGGEKHDSTFFQQTNYQHKQNLEVHSRNVKLSNDQPTECEDQEEHTTEIPYYLKDFFLILNAVLNNQNDKKLFEGEDMHWIEKFQTMQCSSQKLYIRLYQRKCAWLPIKKVSYPRITNDAAVVLNDLAENGFLLDSHNCSLSLDDVLHLLSAPDVKDISRLYHIQNNSKQQNISALLLMCKQQKSLFSPQTSLESKLLKRASAALGKCYKLSPAPQKVFNRLLLVFDVTKGTIDDSEYTIAGQSQGPFYGKHQQLSSILLAGMGKIIYPTYTINDPTPIFKSRLELLEYETAYQLKHEVMMACDNSQWQQALHLCENASVASLQVDEGSKKKALKMKTFMKTFTACSVYIQILSLQVEILQKMKKYDEASDLLKKLLGQNDFCLSRKGYWAERLALNYDQHMHDEKRAMEVVTEMLSDKYVRVGHKISLVERYNKLCMSAKLREQGLVKKELHMQSFLSAKEVHIVGRILPKRMQSGSARFMWQTPGHPDDVVLCSVEEYALAHYKSLGYNQGLHGEGGTLSCFFCLLMWDIIFMDGIPDVFRTQFQTHPLDLYTDEFYEHRKTYIVQRLQDICDWENSSFSVIQKLTETWNLQQDVSCAGMNWQRFSSLQETLALASCIGGKTLSAILNIMSKDLRHTRSGLPDLVVWNPAKCIYKFVEVKGPSDRLQNNQKMWMHHLVSIGACVEVCYVSASASRKLTV</sequence>
<evidence type="ECO:0000256" key="13">
    <source>
        <dbReference type="ARBA" id="ARBA00023054"/>
    </source>
</evidence>
<dbReference type="EC" id="3.1.4.1" evidence="17"/>
<evidence type="ECO:0000256" key="16">
    <source>
        <dbReference type="ARBA" id="ARBA00023242"/>
    </source>
</evidence>
<dbReference type="GO" id="GO:0017108">
    <property type="term" value="F:5'-flap endonuclease activity"/>
    <property type="evidence" value="ECO:0007669"/>
    <property type="project" value="TreeGrafter"/>
</dbReference>
<organism evidence="19">
    <name type="scientific">Phallusia mammillata</name>
    <dbReference type="NCBI Taxonomy" id="59560"/>
    <lineage>
        <taxon>Eukaryota</taxon>
        <taxon>Metazoa</taxon>
        <taxon>Chordata</taxon>
        <taxon>Tunicata</taxon>
        <taxon>Ascidiacea</taxon>
        <taxon>Phlebobranchia</taxon>
        <taxon>Ascidiidae</taxon>
        <taxon>Phallusia</taxon>
    </lineage>
</organism>
<evidence type="ECO:0000256" key="3">
    <source>
        <dbReference type="ARBA" id="ARBA00005533"/>
    </source>
</evidence>
<dbReference type="InterPro" id="IPR011856">
    <property type="entry name" value="tRNA_endonuc-like_dom_sf"/>
</dbReference>
<comment type="catalytic activity">
    <reaction evidence="1 17">
        <text>Hydrolytically removes 5'-nucleotides successively from the 3'-hydroxy termini of 3'-hydroxy-terminated oligonucleotides.</text>
        <dbReference type="EC" id="3.1.4.1"/>
    </reaction>
</comment>
<keyword evidence="4 17" id="KW-0540">Nuclease</keyword>
<dbReference type="InterPro" id="IPR014883">
    <property type="entry name" value="VRR_NUC"/>
</dbReference>
<keyword evidence="9 17" id="KW-0378">Hydrolase</keyword>
<keyword evidence="8" id="KW-0863">Zinc-finger</keyword>
<evidence type="ECO:0000256" key="6">
    <source>
        <dbReference type="ARBA" id="ARBA00022759"/>
    </source>
</evidence>
<evidence type="ECO:0000256" key="17">
    <source>
        <dbReference type="RuleBase" id="RU365033"/>
    </source>
</evidence>
<evidence type="ECO:0000256" key="4">
    <source>
        <dbReference type="ARBA" id="ARBA00022722"/>
    </source>
</evidence>
<dbReference type="InterPro" id="IPR033315">
    <property type="entry name" value="Fan1-like"/>
</dbReference>
<dbReference type="AlphaFoldDB" id="A0A6F9DDC4"/>
<evidence type="ECO:0000256" key="14">
    <source>
        <dbReference type="ARBA" id="ARBA00023204"/>
    </source>
</evidence>
<evidence type="ECO:0000256" key="5">
    <source>
        <dbReference type="ARBA" id="ARBA00022723"/>
    </source>
</evidence>
<keyword evidence="13" id="KW-0175">Coiled coil</keyword>
<dbReference type="Pfam" id="PF21315">
    <property type="entry name" value="FAN1_HTH"/>
    <property type="match status" value="1"/>
</dbReference>
<evidence type="ECO:0000313" key="19">
    <source>
        <dbReference type="EMBL" id="CAB3244629.1"/>
    </source>
</evidence>
<evidence type="ECO:0000256" key="12">
    <source>
        <dbReference type="ARBA" id="ARBA00022842"/>
    </source>
</evidence>
<evidence type="ECO:0000259" key="18">
    <source>
        <dbReference type="SMART" id="SM00990"/>
    </source>
</evidence>
<keyword evidence="6" id="KW-0255">Endonuclease</keyword>
<gene>
    <name evidence="19" type="primary">Fan1</name>
</gene>
<dbReference type="FunFam" id="3.40.1350.10:FF:000004">
    <property type="entry name" value="Fanconi-associated nuclease"/>
    <property type="match status" value="1"/>
</dbReference>
<dbReference type="EMBL" id="LR785063">
    <property type="protein sequence ID" value="CAB3244629.1"/>
    <property type="molecule type" value="mRNA"/>
</dbReference>